<dbReference type="Gene3D" id="3.90.79.10">
    <property type="entry name" value="Nucleoside Triphosphate Pyrophosphohydrolase"/>
    <property type="match status" value="1"/>
</dbReference>
<feature type="compositionally biased region" description="Basic and acidic residues" evidence="14">
    <location>
        <begin position="588"/>
        <end position="597"/>
    </location>
</feature>
<dbReference type="AlphaFoldDB" id="A0A2S5B2Q6"/>
<reference evidence="16 17" key="1">
    <citation type="journal article" date="2018" name="Front. Microbiol.">
        <title>Prospects for Fungal Bioremediation of Acidic Radioactive Waste Sites: Characterization and Genome Sequence of Rhodotorula taiwanensis MD1149.</title>
        <authorList>
            <person name="Tkavc R."/>
            <person name="Matrosova V.Y."/>
            <person name="Grichenko O.E."/>
            <person name="Gostincar C."/>
            <person name="Volpe R.P."/>
            <person name="Klimenkova P."/>
            <person name="Gaidamakova E.K."/>
            <person name="Zhou C.E."/>
            <person name="Stewart B.J."/>
            <person name="Lyman M.G."/>
            <person name="Malfatti S.A."/>
            <person name="Rubinfeld B."/>
            <person name="Courtot M."/>
            <person name="Singh J."/>
            <person name="Dalgard C.L."/>
            <person name="Hamilton T."/>
            <person name="Frey K.G."/>
            <person name="Gunde-Cimerman N."/>
            <person name="Dugan L."/>
            <person name="Daly M.J."/>
        </authorList>
    </citation>
    <scope>NUCLEOTIDE SEQUENCE [LARGE SCALE GENOMIC DNA]</scope>
    <source>
        <strain evidence="16 17">MD1149</strain>
    </source>
</reference>
<evidence type="ECO:0000256" key="12">
    <source>
        <dbReference type="ARBA" id="ARBA00023204"/>
    </source>
</evidence>
<evidence type="ECO:0000256" key="11">
    <source>
        <dbReference type="ARBA" id="ARBA00023014"/>
    </source>
</evidence>
<dbReference type="SUPFAM" id="SSF55811">
    <property type="entry name" value="Nudix"/>
    <property type="match status" value="1"/>
</dbReference>
<keyword evidence="9 16" id="KW-0378">Hydrolase</keyword>
<dbReference type="PANTHER" id="PTHR42944:SF1">
    <property type="entry name" value="ADENINE DNA GLYCOSYLASE"/>
    <property type="match status" value="1"/>
</dbReference>
<dbReference type="GO" id="GO:0000701">
    <property type="term" value="F:purine-specific mismatch base pair DNA N-glycosylase activity"/>
    <property type="evidence" value="ECO:0007669"/>
    <property type="project" value="UniProtKB-EC"/>
</dbReference>
<evidence type="ECO:0000256" key="1">
    <source>
        <dbReference type="ARBA" id="ARBA00000843"/>
    </source>
</evidence>
<evidence type="ECO:0000259" key="15">
    <source>
        <dbReference type="SMART" id="SM00478"/>
    </source>
</evidence>
<keyword evidence="6" id="KW-0004">4Fe-4S</keyword>
<name>A0A2S5B2Q6_9BASI</name>
<dbReference type="PANTHER" id="PTHR42944">
    <property type="entry name" value="ADENINE DNA GLYCOSYLASE"/>
    <property type="match status" value="1"/>
</dbReference>
<dbReference type="FunFam" id="1.10.340.30:FF:000002">
    <property type="entry name" value="Adenine DNA glycosylase"/>
    <property type="match status" value="1"/>
</dbReference>
<dbReference type="Proteomes" id="UP000237144">
    <property type="component" value="Unassembled WGS sequence"/>
</dbReference>
<dbReference type="GO" id="GO:0034039">
    <property type="term" value="F:8-oxo-7,8-dihydroguanine DNA N-glycosylase activity"/>
    <property type="evidence" value="ECO:0007669"/>
    <property type="project" value="TreeGrafter"/>
</dbReference>
<comment type="cofactor">
    <cofactor evidence="2">
        <name>[4Fe-4S] cluster</name>
        <dbReference type="ChEBI" id="CHEBI:49883"/>
    </cofactor>
</comment>
<dbReference type="InterPro" id="IPR015797">
    <property type="entry name" value="NUDIX_hydrolase-like_dom_sf"/>
</dbReference>
<dbReference type="InterPro" id="IPR023170">
    <property type="entry name" value="HhH_base_excis_C"/>
</dbReference>
<dbReference type="Gene3D" id="1.10.1670.10">
    <property type="entry name" value="Helix-hairpin-Helix base-excision DNA repair enzymes (C-terminal)"/>
    <property type="match status" value="1"/>
</dbReference>
<proteinExistence type="inferred from homology"/>
<dbReference type="GO" id="GO:0032357">
    <property type="term" value="F:oxidized purine DNA binding"/>
    <property type="evidence" value="ECO:0007669"/>
    <property type="project" value="TreeGrafter"/>
</dbReference>
<dbReference type="GO" id="GO:0005634">
    <property type="term" value="C:nucleus"/>
    <property type="evidence" value="ECO:0007669"/>
    <property type="project" value="TreeGrafter"/>
</dbReference>
<dbReference type="InterPro" id="IPR011257">
    <property type="entry name" value="DNA_glycosylase"/>
</dbReference>
<dbReference type="InterPro" id="IPR003651">
    <property type="entry name" value="Endonuclease3_FeS-loop_motif"/>
</dbReference>
<protein>
    <recommendedName>
        <fullName evidence="5">Adenine DNA glycosylase</fullName>
        <ecNumber evidence="4">3.2.2.31</ecNumber>
    </recommendedName>
</protein>
<keyword evidence="13" id="KW-0326">Glycosidase</keyword>
<dbReference type="GO" id="GO:0051539">
    <property type="term" value="F:4 iron, 4 sulfur cluster binding"/>
    <property type="evidence" value="ECO:0007669"/>
    <property type="project" value="UniProtKB-KW"/>
</dbReference>
<evidence type="ECO:0000256" key="13">
    <source>
        <dbReference type="ARBA" id="ARBA00023295"/>
    </source>
</evidence>
<keyword evidence="11" id="KW-0411">Iron-sulfur</keyword>
<evidence type="ECO:0000256" key="14">
    <source>
        <dbReference type="SAM" id="MobiDB-lite"/>
    </source>
</evidence>
<comment type="catalytic activity">
    <reaction evidence="1">
        <text>Hydrolyzes free adenine bases from 7,8-dihydro-8-oxoguanine:adenine mismatched double-stranded DNA, leaving an apurinic site.</text>
        <dbReference type="EC" id="3.2.2.31"/>
    </reaction>
</comment>
<keyword evidence="8" id="KW-0227">DNA damage</keyword>
<comment type="caution">
    <text evidence="16">The sequence shown here is derived from an EMBL/GenBank/DDBJ whole genome shotgun (WGS) entry which is preliminary data.</text>
</comment>
<feature type="domain" description="HhH-GPD" evidence="15">
    <location>
        <begin position="139"/>
        <end position="306"/>
    </location>
</feature>
<sequence length="674" mass="72645">MPPRKKAAQAVSRPPLPPPTTSHPCAGLFSGVLGAADLADRPHPASFHCFLTSPYYPETTRTDAEPPKKRSRAAASAPKLAPAVEGALDAIVVQRKLLSWFDTVKEKRGMPWRKEVDPKTLSRKEKNQRGYEVWVSEIMLQQTTVAAVIPYWTNWMEKFPNVEELAEADPEDVNAAWKGLGYYSRAKRLLDGAKTVVEKHGGKLPRTAEGLLDIDGIGPYSAGSISSIAFAARSALVDGNVTRVFSRLTALHAPPAAKSTTSFVWALADVLVPPQPTEEEPSPLGDVGGLNKPGAWNQALMELGATICIPKNPKCDECPLNDECLAYAEARYVAHRPRSAASAAATPPQPDDIEDLCALCAPLPYETPAEARSHGVEVYPMAKEKTKKREEDTAVCVLEWMPSPSASAADEQQRHVLLVKRPEKGLLAGLFEFPAIDLPPSDEPVKSSARRKQLDKLVRGLVDLSAFPSLSAVDAVSSAEEEVRVVVRNGLPTVTQVYSHITRTYFAERVVLTSPMLPPLHPAPKKPTESSLVQSRVGHAVWVPASQVADANVGGAVGKIWDERNAHAKGGRIGGAQKKGASGGNAKKAKEGGKVERGQASLTGFFRKKAGESEPKRGGKAADRKQEDADGDDLVIIDPVEPAAEGPRAPRSSASKVQPKPYKRRRIASDSEDE</sequence>
<gene>
    <name evidence="16" type="ORF">BMF94_5976</name>
</gene>
<dbReference type="Gene3D" id="1.10.340.30">
    <property type="entry name" value="Hypothetical protein, domain 2"/>
    <property type="match status" value="1"/>
</dbReference>
<dbReference type="Pfam" id="PF00730">
    <property type="entry name" value="HhH-GPD"/>
    <property type="match status" value="1"/>
</dbReference>
<evidence type="ECO:0000256" key="4">
    <source>
        <dbReference type="ARBA" id="ARBA00012045"/>
    </source>
</evidence>
<dbReference type="SMART" id="SM00478">
    <property type="entry name" value="ENDO3c"/>
    <property type="match status" value="1"/>
</dbReference>
<evidence type="ECO:0000256" key="9">
    <source>
        <dbReference type="ARBA" id="ARBA00022801"/>
    </source>
</evidence>
<keyword evidence="7" id="KW-0479">Metal-binding</keyword>
<dbReference type="STRING" id="741276.A0A2S5B2Q6"/>
<feature type="region of interest" description="Disordered" evidence="14">
    <location>
        <begin position="58"/>
        <end position="79"/>
    </location>
</feature>
<dbReference type="InterPro" id="IPR003265">
    <property type="entry name" value="HhH-GPD_domain"/>
</dbReference>
<dbReference type="GO" id="GO:0035485">
    <property type="term" value="F:adenine/guanine mispair binding"/>
    <property type="evidence" value="ECO:0007669"/>
    <property type="project" value="TreeGrafter"/>
</dbReference>
<evidence type="ECO:0000313" key="17">
    <source>
        <dbReference type="Proteomes" id="UP000237144"/>
    </source>
</evidence>
<evidence type="ECO:0000256" key="10">
    <source>
        <dbReference type="ARBA" id="ARBA00023004"/>
    </source>
</evidence>
<dbReference type="CDD" id="cd00056">
    <property type="entry name" value="ENDO3c"/>
    <property type="match status" value="1"/>
</dbReference>
<feature type="compositionally biased region" description="Low complexity" evidence="14">
    <location>
        <begin position="575"/>
        <end position="586"/>
    </location>
</feature>
<dbReference type="GO" id="GO:0046872">
    <property type="term" value="F:metal ion binding"/>
    <property type="evidence" value="ECO:0007669"/>
    <property type="project" value="UniProtKB-KW"/>
</dbReference>
<dbReference type="EC" id="3.2.2.31" evidence="4"/>
<evidence type="ECO:0000256" key="8">
    <source>
        <dbReference type="ARBA" id="ARBA00022763"/>
    </source>
</evidence>
<keyword evidence="10" id="KW-0408">Iron</keyword>
<evidence type="ECO:0000256" key="3">
    <source>
        <dbReference type="ARBA" id="ARBA00008343"/>
    </source>
</evidence>
<dbReference type="GO" id="GO:0006298">
    <property type="term" value="P:mismatch repair"/>
    <property type="evidence" value="ECO:0007669"/>
    <property type="project" value="TreeGrafter"/>
</dbReference>
<evidence type="ECO:0000256" key="2">
    <source>
        <dbReference type="ARBA" id="ARBA00001966"/>
    </source>
</evidence>
<dbReference type="InterPro" id="IPR044298">
    <property type="entry name" value="MIG/MutY"/>
</dbReference>
<feature type="region of interest" description="Disordered" evidence="14">
    <location>
        <begin position="568"/>
        <end position="674"/>
    </location>
</feature>
<keyword evidence="17" id="KW-1185">Reference proteome</keyword>
<evidence type="ECO:0000256" key="5">
    <source>
        <dbReference type="ARBA" id="ARBA00022023"/>
    </source>
</evidence>
<feature type="compositionally biased region" description="Basic and acidic residues" evidence="14">
    <location>
        <begin position="609"/>
        <end position="628"/>
    </location>
</feature>
<dbReference type="Pfam" id="PF10576">
    <property type="entry name" value="EndIII_4Fe-2S"/>
    <property type="match status" value="1"/>
</dbReference>
<accession>A0A2S5B2Q6</accession>
<dbReference type="InterPro" id="IPR004035">
    <property type="entry name" value="Endouclease-III_FeS-bd_BS"/>
</dbReference>
<organism evidence="16 17">
    <name type="scientific">Rhodotorula taiwanensis</name>
    <dbReference type="NCBI Taxonomy" id="741276"/>
    <lineage>
        <taxon>Eukaryota</taxon>
        <taxon>Fungi</taxon>
        <taxon>Dikarya</taxon>
        <taxon>Basidiomycota</taxon>
        <taxon>Pucciniomycotina</taxon>
        <taxon>Microbotryomycetes</taxon>
        <taxon>Sporidiobolales</taxon>
        <taxon>Sporidiobolaceae</taxon>
        <taxon>Rhodotorula</taxon>
    </lineage>
</organism>
<dbReference type="OrthoDB" id="10248838at2759"/>
<evidence type="ECO:0000256" key="6">
    <source>
        <dbReference type="ARBA" id="ARBA00022485"/>
    </source>
</evidence>
<dbReference type="EMBL" id="PJQD01000088">
    <property type="protein sequence ID" value="POY71050.1"/>
    <property type="molecule type" value="Genomic_DNA"/>
</dbReference>
<dbReference type="PROSITE" id="PS00764">
    <property type="entry name" value="ENDONUCLEASE_III_1"/>
    <property type="match status" value="1"/>
</dbReference>
<dbReference type="SUPFAM" id="SSF48150">
    <property type="entry name" value="DNA-glycosylase"/>
    <property type="match status" value="1"/>
</dbReference>
<dbReference type="SMART" id="SM00525">
    <property type="entry name" value="FES"/>
    <property type="match status" value="1"/>
</dbReference>
<dbReference type="GO" id="GO:0006285">
    <property type="term" value="P:base-excision repair, AP site formation"/>
    <property type="evidence" value="ECO:0007669"/>
    <property type="project" value="UniProtKB-ARBA"/>
</dbReference>
<feature type="region of interest" description="Disordered" evidence="14">
    <location>
        <begin position="1"/>
        <end position="23"/>
    </location>
</feature>
<evidence type="ECO:0000313" key="16">
    <source>
        <dbReference type="EMBL" id="POY71050.1"/>
    </source>
</evidence>
<comment type="similarity">
    <text evidence="3">Belongs to the Nth/MutY family.</text>
</comment>
<evidence type="ECO:0000256" key="7">
    <source>
        <dbReference type="ARBA" id="ARBA00022723"/>
    </source>
</evidence>
<keyword evidence="12" id="KW-0234">DNA repair</keyword>